<reference evidence="2" key="1">
    <citation type="journal article" date="2019" name="Int. J. Syst. Evol. Microbiol.">
        <title>The Global Catalogue of Microorganisms (GCM) 10K type strain sequencing project: providing services to taxonomists for standard genome sequencing and annotation.</title>
        <authorList>
            <consortium name="The Broad Institute Genomics Platform"/>
            <consortium name="The Broad Institute Genome Sequencing Center for Infectious Disease"/>
            <person name="Wu L."/>
            <person name="Ma J."/>
        </authorList>
    </citation>
    <scope>NUCLEOTIDE SEQUENCE [LARGE SCALE GENOMIC DNA]</scope>
    <source>
        <strain evidence="2">CGMCC 1.15942</strain>
    </source>
</reference>
<proteinExistence type="predicted"/>
<organism evidence="1 2">
    <name type="scientific">Enterococcus wangshanyuanii</name>
    <dbReference type="NCBI Taxonomy" id="2005703"/>
    <lineage>
        <taxon>Bacteria</taxon>
        <taxon>Bacillati</taxon>
        <taxon>Bacillota</taxon>
        <taxon>Bacilli</taxon>
        <taxon>Lactobacillales</taxon>
        <taxon>Enterococcaceae</taxon>
        <taxon>Enterococcus</taxon>
    </lineage>
</organism>
<keyword evidence="2" id="KW-1185">Reference proteome</keyword>
<dbReference type="RefSeq" id="WP_088269576.1">
    <property type="nucleotide sequence ID" value="NZ_BMKI01000038.1"/>
</dbReference>
<comment type="caution">
    <text evidence="1">The sequence shown here is derived from an EMBL/GenBank/DDBJ whole genome shotgun (WGS) entry which is preliminary data.</text>
</comment>
<accession>A0ABQ1PXW7</accession>
<evidence type="ECO:0000313" key="2">
    <source>
        <dbReference type="Proteomes" id="UP000630615"/>
    </source>
</evidence>
<evidence type="ECO:0000313" key="1">
    <source>
        <dbReference type="EMBL" id="GGD06222.1"/>
    </source>
</evidence>
<name>A0ABQ1PXW7_9ENTE</name>
<protein>
    <submittedName>
        <fullName evidence="1">Uncharacterized protein</fullName>
    </submittedName>
</protein>
<dbReference type="Proteomes" id="UP000630615">
    <property type="component" value="Unassembled WGS sequence"/>
</dbReference>
<sequence>MFKIKINPEKFALACVASFQNDNSSFTSGDVIDDKLSHYQNAYSAALKHNKRESVKLDDSLKQLDEEPFSY</sequence>
<dbReference type="EMBL" id="BMKI01000038">
    <property type="protein sequence ID" value="GGD06222.1"/>
    <property type="molecule type" value="Genomic_DNA"/>
</dbReference>
<gene>
    <name evidence="1" type="ORF">GCM10011573_39550</name>
</gene>